<dbReference type="SUPFAM" id="SSF47413">
    <property type="entry name" value="lambda repressor-like DNA-binding domains"/>
    <property type="match status" value="1"/>
</dbReference>
<sequence>MIPAADRVRLIFGLKLRQLRQEKGLQINELADLAGFSPSYLNEIEKGKKYPKSEKIFALARVLGTHYDNLVSVSLDKHLEPIEELLNSNILGELPLEMFGIEPADLLRMLSEAPSKVSAFISTIIEISRNHGMNVEQFYFSALRSFQELHFNFFEEIEAEANEFIKDHRPPDGVAFREDWLRNHLETEYGYRVETFNEAGRPELSGIRSVVLPGRAESGIPDLLLINENLEPKQRAFTYGREIGFCRMKLAPRPYVSSQREADSFDQVLNNFKASYFAGAILVPRELLISGLAVFFAKPVWSPAVLVEFMDTFEATPEIFMQRISNVMARHFGIDQLFFLRFDHTTSSGSFKLAKEMHLAKLPFLHGTVNEHYCRRWASLSVLEDLALLQQENRWDGEPLCQAQIAEYVDTANQYLVITLAKPSPPRKEYNSSITLGFAINDRLKNLVRFLNDPALPHQQVNETCERCRLPDCAKRARQPVLWEKQERNKALREAVRLLSETYLKA</sequence>
<gene>
    <name evidence="4" type="ORF">GCM10023091_08580</name>
</gene>
<organism evidence="4 5">
    <name type="scientific">Ravibacter arvi</name>
    <dbReference type="NCBI Taxonomy" id="2051041"/>
    <lineage>
        <taxon>Bacteria</taxon>
        <taxon>Pseudomonadati</taxon>
        <taxon>Bacteroidota</taxon>
        <taxon>Cytophagia</taxon>
        <taxon>Cytophagales</taxon>
        <taxon>Spirosomataceae</taxon>
        <taxon>Ravibacter</taxon>
    </lineage>
</organism>
<dbReference type="Gene3D" id="1.10.260.40">
    <property type="entry name" value="lambda repressor-like DNA-binding domains"/>
    <property type="match status" value="1"/>
</dbReference>
<dbReference type="PANTHER" id="PTHR46797:SF1">
    <property type="entry name" value="METHYLPHOSPHONATE SYNTHASE"/>
    <property type="match status" value="1"/>
</dbReference>
<dbReference type="InterPro" id="IPR010359">
    <property type="entry name" value="IrrE_HExxH"/>
</dbReference>
<comment type="caution">
    <text evidence="4">The sequence shown here is derived from an EMBL/GenBank/DDBJ whole genome shotgun (WGS) entry which is preliminary data.</text>
</comment>
<accession>A0ABP8LRX9</accession>
<dbReference type="Proteomes" id="UP001501508">
    <property type="component" value="Unassembled WGS sequence"/>
</dbReference>
<dbReference type="InterPro" id="IPR050807">
    <property type="entry name" value="TransReg_Diox_bact_type"/>
</dbReference>
<dbReference type="PANTHER" id="PTHR46797">
    <property type="entry name" value="HTH-TYPE TRANSCRIPTIONAL REGULATOR"/>
    <property type="match status" value="1"/>
</dbReference>
<evidence type="ECO:0000256" key="1">
    <source>
        <dbReference type="ARBA" id="ARBA00007227"/>
    </source>
</evidence>
<reference evidence="5" key="1">
    <citation type="journal article" date="2019" name="Int. J. Syst. Evol. Microbiol.">
        <title>The Global Catalogue of Microorganisms (GCM) 10K type strain sequencing project: providing services to taxonomists for standard genome sequencing and annotation.</title>
        <authorList>
            <consortium name="The Broad Institute Genomics Platform"/>
            <consortium name="The Broad Institute Genome Sequencing Center for Infectious Disease"/>
            <person name="Wu L."/>
            <person name="Ma J."/>
        </authorList>
    </citation>
    <scope>NUCLEOTIDE SEQUENCE [LARGE SCALE GENOMIC DNA]</scope>
    <source>
        <strain evidence="5">JCM 31920</strain>
    </source>
</reference>
<dbReference type="SMART" id="SM00530">
    <property type="entry name" value="HTH_XRE"/>
    <property type="match status" value="1"/>
</dbReference>
<dbReference type="InterPro" id="IPR001387">
    <property type="entry name" value="Cro/C1-type_HTH"/>
</dbReference>
<dbReference type="InterPro" id="IPR010982">
    <property type="entry name" value="Lambda_DNA-bd_dom_sf"/>
</dbReference>
<keyword evidence="2" id="KW-0238">DNA-binding</keyword>
<dbReference type="PROSITE" id="PS50943">
    <property type="entry name" value="HTH_CROC1"/>
    <property type="match status" value="1"/>
</dbReference>
<evidence type="ECO:0000259" key="3">
    <source>
        <dbReference type="PROSITE" id="PS50943"/>
    </source>
</evidence>
<dbReference type="Pfam" id="PF01381">
    <property type="entry name" value="HTH_3"/>
    <property type="match status" value="1"/>
</dbReference>
<keyword evidence="5" id="KW-1185">Reference proteome</keyword>
<proteinExistence type="inferred from homology"/>
<evidence type="ECO:0000313" key="4">
    <source>
        <dbReference type="EMBL" id="GAA4434109.1"/>
    </source>
</evidence>
<dbReference type="CDD" id="cd00093">
    <property type="entry name" value="HTH_XRE"/>
    <property type="match status" value="1"/>
</dbReference>
<dbReference type="EMBL" id="BAABEY010000010">
    <property type="protein sequence ID" value="GAA4434109.1"/>
    <property type="molecule type" value="Genomic_DNA"/>
</dbReference>
<feature type="domain" description="HTH cro/C1-type" evidence="3">
    <location>
        <begin position="16"/>
        <end position="70"/>
    </location>
</feature>
<evidence type="ECO:0000256" key="2">
    <source>
        <dbReference type="ARBA" id="ARBA00023125"/>
    </source>
</evidence>
<comment type="similarity">
    <text evidence="1">Belongs to the short-chain fatty acyl-CoA assimilation regulator (ScfR) family.</text>
</comment>
<name>A0ABP8LRX9_9BACT</name>
<evidence type="ECO:0000313" key="5">
    <source>
        <dbReference type="Proteomes" id="UP001501508"/>
    </source>
</evidence>
<dbReference type="RefSeq" id="WP_345026832.1">
    <property type="nucleotide sequence ID" value="NZ_BAABEY010000010.1"/>
</dbReference>
<dbReference type="Pfam" id="PF06114">
    <property type="entry name" value="Peptidase_M78"/>
    <property type="match status" value="1"/>
</dbReference>
<protein>
    <recommendedName>
        <fullName evidence="3">HTH cro/C1-type domain-containing protein</fullName>
    </recommendedName>
</protein>